<dbReference type="InterPro" id="IPR000073">
    <property type="entry name" value="AB_hydrolase_1"/>
</dbReference>
<dbReference type="OrthoDB" id="2559954at2759"/>
<dbReference type="SUPFAM" id="SSF53474">
    <property type="entry name" value="alpha/beta-Hydrolases"/>
    <property type="match status" value="1"/>
</dbReference>
<dbReference type="Pfam" id="PF00561">
    <property type="entry name" value="Abhydrolase_1"/>
    <property type="match status" value="1"/>
</dbReference>
<dbReference type="Proteomes" id="UP000077266">
    <property type="component" value="Unassembled WGS sequence"/>
</dbReference>
<feature type="domain" description="AB hydrolase-1" evidence="2">
    <location>
        <begin position="42"/>
        <end position="280"/>
    </location>
</feature>
<protein>
    <submittedName>
        <fullName evidence="3">Alpha/beta-hydrolase</fullName>
    </submittedName>
</protein>
<proteinExistence type="predicted"/>
<evidence type="ECO:0000256" key="1">
    <source>
        <dbReference type="ARBA" id="ARBA00022801"/>
    </source>
</evidence>
<dbReference type="InterPro" id="IPR050266">
    <property type="entry name" value="AB_hydrolase_sf"/>
</dbReference>
<evidence type="ECO:0000313" key="3">
    <source>
        <dbReference type="EMBL" id="KZV86041.1"/>
    </source>
</evidence>
<dbReference type="InterPro" id="IPR029058">
    <property type="entry name" value="AB_hydrolase_fold"/>
</dbReference>
<gene>
    <name evidence="3" type="ORF">EXIGLDRAFT_725224</name>
</gene>
<dbReference type="EMBL" id="KV426168">
    <property type="protein sequence ID" value="KZV86041.1"/>
    <property type="molecule type" value="Genomic_DNA"/>
</dbReference>
<organism evidence="3 4">
    <name type="scientific">Exidia glandulosa HHB12029</name>
    <dbReference type="NCBI Taxonomy" id="1314781"/>
    <lineage>
        <taxon>Eukaryota</taxon>
        <taxon>Fungi</taxon>
        <taxon>Dikarya</taxon>
        <taxon>Basidiomycota</taxon>
        <taxon>Agaricomycotina</taxon>
        <taxon>Agaricomycetes</taxon>
        <taxon>Auriculariales</taxon>
        <taxon>Exidiaceae</taxon>
        <taxon>Exidia</taxon>
    </lineage>
</organism>
<evidence type="ECO:0000313" key="4">
    <source>
        <dbReference type="Proteomes" id="UP000077266"/>
    </source>
</evidence>
<sequence>MSIDQRLSPGAHSFVTSSGATLTYFVHGTGPRTVVNAAPGWGCASVLYQNSFTFLNDAFTFVHLELRGTRGSSFPKDLSLMSSWHMSEDIEALRVHLGIDVLDGLLGHSNGGAIALWYAIRYATRLRRLVLLDSQLLGPDADAVGAPATDAILADRSERDAVAAYKTYNPAAIDTDEAFGRALDDTLPLYFAKPTRDMQHFKDHIFTNTPQAACGQAQWPAERQHPDQVGQLSEVRASTLVVVGREDFICPVSVSEMLATRMAGAKLVIVEDSGHFPWIEQQERFASIFESFFGVQ</sequence>
<dbReference type="Gene3D" id="3.40.50.1820">
    <property type="entry name" value="alpha/beta hydrolase"/>
    <property type="match status" value="1"/>
</dbReference>
<dbReference type="PANTHER" id="PTHR43798:SF31">
    <property type="entry name" value="AB HYDROLASE SUPERFAMILY PROTEIN YCLE"/>
    <property type="match status" value="1"/>
</dbReference>
<dbReference type="PANTHER" id="PTHR43798">
    <property type="entry name" value="MONOACYLGLYCEROL LIPASE"/>
    <property type="match status" value="1"/>
</dbReference>
<reference evidence="3 4" key="1">
    <citation type="journal article" date="2016" name="Mol. Biol. Evol.">
        <title>Comparative Genomics of Early-Diverging Mushroom-Forming Fungi Provides Insights into the Origins of Lignocellulose Decay Capabilities.</title>
        <authorList>
            <person name="Nagy L.G."/>
            <person name="Riley R."/>
            <person name="Tritt A."/>
            <person name="Adam C."/>
            <person name="Daum C."/>
            <person name="Floudas D."/>
            <person name="Sun H."/>
            <person name="Yadav J.S."/>
            <person name="Pangilinan J."/>
            <person name="Larsson K.H."/>
            <person name="Matsuura K."/>
            <person name="Barry K."/>
            <person name="Labutti K."/>
            <person name="Kuo R."/>
            <person name="Ohm R.A."/>
            <person name="Bhattacharya S.S."/>
            <person name="Shirouzu T."/>
            <person name="Yoshinaga Y."/>
            <person name="Martin F.M."/>
            <person name="Grigoriev I.V."/>
            <person name="Hibbett D.S."/>
        </authorList>
    </citation>
    <scope>NUCLEOTIDE SEQUENCE [LARGE SCALE GENOMIC DNA]</scope>
    <source>
        <strain evidence="3 4">HHB12029</strain>
    </source>
</reference>
<dbReference type="GO" id="GO:0016020">
    <property type="term" value="C:membrane"/>
    <property type="evidence" value="ECO:0007669"/>
    <property type="project" value="TreeGrafter"/>
</dbReference>
<dbReference type="AlphaFoldDB" id="A0A165E472"/>
<dbReference type="GO" id="GO:0016787">
    <property type="term" value="F:hydrolase activity"/>
    <property type="evidence" value="ECO:0007669"/>
    <property type="project" value="UniProtKB-KW"/>
</dbReference>
<evidence type="ECO:0000259" key="2">
    <source>
        <dbReference type="Pfam" id="PF00561"/>
    </source>
</evidence>
<dbReference type="STRING" id="1314781.A0A165E472"/>
<accession>A0A165E472</accession>
<keyword evidence="4" id="KW-1185">Reference proteome</keyword>
<dbReference type="InParanoid" id="A0A165E472"/>
<name>A0A165E472_EXIGL</name>
<keyword evidence="1 3" id="KW-0378">Hydrolase</keyword>